<organism evidence="2 3">
    <name type="scientific">Lophiotrema nucula</name>
    <dbReference type="NCBI Taxonomy" id="690887"/>
    <lineage>
        <taxon>Eukaryota</taxon>
        <taxon>Fungi</taxon>
        <taxon>Dikarya</taxon>
        <taxon>Ascomycota</taxon>
        <taxon>Pezizomycotina</taxon>
        <taxon>Dothideomycetes</taxon>
        <taxon>Pleosporomycetidae</taxon>
        <taxon>Pleosporales</taxon>
        <taxon>Lophiotremataceae</taxon>
        <taxon>Lophiotrema</taxon>
    </lineage>
</organism>
<dbReference type="InterPro" id="IPR010730">
    <property type="entry name" value="HET"/>
</dbReference>
<dbReference type="OrthoDB" id="20872at2759"/>
<protein>
    <submittedName>
        <fullName evidence="2">Heterokaryon incompatibility protein-domain-containing protein</fullName>
    </submittedName>
</protein>
<dbReference type="PANTHER" id="PTHR10622">
    <property type="entry name" value="HET DOMAIN-CONTAINING PROTEIN"/>
    <property type="match status" value="1"/>
</dbReference>
<dbReference type="PANTHER" id="PTHR10622:SF10">
    <property type="entry name" value="HET DOMAIN-CONTAINING PROTEIN"/>
    <property type="match status" value="1"/>
</dbReference>
<feature type="domain" description="Heterokaryon incompatibility" evidence="1">
    <location>
        <begin position="21"/>
        <end position="107"/>
    </location>
</feature>
<proteinExistence type="predicted"/>
<accession>A0A6A5ZHY9</accession>
<dbReference type="Pfam" id="PF06985">
    <property type="entry name" value="HET"/>
    <property type="match status" value="1"/>
</dbReference>
<name>A0A6A5ZHY9_9PLEO</name>
<dbReference type="EMBL" id="ML977316">
    <property type="protein sequence ID" value="KAF2118786.1"/>
    <property type="molecule type" value="Genomic_DNA"/>
</dbReference>
<evidence type="ECO:0000259" key="1">
    <source>
        <dbReference type="Pfam" id="PF06985"/>
    </source>
</evidence>
<evidence type="ECO:0000313" key="2">
    <source>
        <dbReference type="EMBL" id="KAF2118786.1"/>
    </source>
</evidence>
<keyword evidence="3" id="KW-1185">Reference proteome</keyword>
<sequence>MRLINTETYKLETFLNNIPPYAILSHTWGEQEILFTDITDDLENAAKLKGWQKVVYCCRRALEDGWQYAWIDTCCINKGDTTELGEAINSMFRWYEDAEVCYAYLADVPPRYYAGTGGVDEVGPWKWHLRSSRWFTRGWTLQELLAPTYLIFLDRTWGLIGSREELASEIQAISGITAKELLNFKTCCLATKLSWAVNRQTTREEDRAYSLLGLLEVNMPLIYGEGERAFQRLQHELIRSYNDESILAWGCKPPFRKIG</sequence>
<dbReference type="Proteomes" id="UP000799770">
    <property type="component" value="Unassembled WGS sequence"/>
</dbReference>
<gene>
    <name evidence="2" type="ORF">BDV96DRAFT_610719</name>
</gene>
<evidence type="ECO:0000313" key="3">
    <source>
        <dbReference type="Proteomes" id="UP000799770"/>
    </source>
</evidence>
<reference evidence="2" key="1">
    <citation type="journal article" date="2020" name="Stud. Mycol.">
        <title>101 Dothideomycetes genomes: a test case for predicting lifestyles and emergence of pathogens.</title>
        <authorList>
            <person name="Haridas S."/>
            <person name="Albert R."/>
            <person name="Binder M."/>
            <person name="Bloem J."/>
            <person name="Labutti K."/>
            <person name="Salamov A."/>
            <person name="Andreopoulos B."/>
            <person name="Baker S."/>
            <person name="Barry K."/>
            <person name="Bills G."/>
            <person name="Bluhm B."/>
            <person name="Cannon C."/>
            <person name="Castanera R."/>
            <person name="Culley D."/>
            <person name="Daum C."/>
            <person name="Ezra D."/>
            <person name="Gonzalez J."/>
            <person name="Henrissat B."/>
            <person name="Kuo A."/>
            <person name="Liang C."/>
            <person name="Lipzen A."/>
            <person name="Lutzoni F."/>
            <person name="Magnuson J."/>
            <person name="Mondo S."/>
            <person name="Nolan M."/>
            <person name="Ohm R."/>
            <person name="Pangilinan J."/>
            <person name="Park H.-J."/>
            <person name="Ramirez L."/>
            <person name="Alfaro M."/>
            <person name="Sun H."/>
            <person name="Tritt A."/>
            <person name="Yoshinaga Y."/>
            <person name="Zwiers L.-H."/>
            <person name="Turgeon B."/>
            <person name="Goodwin S."/>
            <person name="Spatafora J."/>
            <person name="Crous P."/>
            <person name="Grigoriev I."/>
        </authorList>
    </citation>
    <scope>NUCLEOTIDE SEQUENCE</scope>
    <source>
        <strain evidence="2">CBS 627.86</strain>
    </source>
</reference>
<dbReference type="AlphaFoldDB" id="A0A6A5ZHY9"/>